<proteinExistence type="predicted"/>
<dbReference type="OrthoDB" id="281891at2"/>
<keyword evidence="2" id="KW-1185">Reference proteome</keyword>
<gene>
    <name evidence="1" type="ORF">SV7mr_46540</name>
</gene>
<protein>
    <submittedName>
        <fullName evidence="1">Uncharacterized protein</fullName>
    </submittedName>
</protein>
<accession>A0A517T152</accession>
<reference evidence="1 2" key="1">
    <citation type="submission" date="2019-02" db="EMBL/GenBank/DDBJ databases">
        <title>Deep-cultivation of Planctomycetes and their phenomic and genomic characterization uncovers novel biology.</title>
        <authorList>
            <person name="Wiegand S."/>
            <person name="Jogler M."/>
            <person name="Boedeker C."/>
            <person name="Pinto D."/>
            <person name="Vollmers J."/>
            <person name="Rivas-Marin E."/>
            <person name="Kohn T."/>
            <person name="Peeters S.H."/>
            <person name="Heuer A."/>
            <person name="Rast P."/>
            <person name="Oberbeckmann S."/>
            <person name="Bunk B."/>
            <person name="Jeske O."/>
            <person name="Meyerdierks A."/>
            <person name="Storesund J.E."/>
            <person name="Kallscheuer N."/>
            <person name="Luecker S."/>
            <person name="Lage O.M."/>
            <person name="Pohl T."/>
            <person name="Merkel B.J."/>
            <person name="Hornburger P."/>
            <person name="Mueller R.-W."/>
            <person name="Bruemmer F."/>
            <person name="Labrenz M."/>
            <person name="Spormann A.M."/>
            <person name="Op den Camp H."/>
            <person name="Overmann J."/>
            <person name="Amann R."/>
            <person name="Jetten M.S.M."/>
            <person name="Mascher T."/>
            <person name="Medema M.H."/>
            <person name="Devos D.P."/>
            <person name="Kaster A.-K."/>
            <person name="Ovreas L."/>
            <person name="Rohde M."/>
            <person name="Galperin M.Y."/>
            <person name="Jogler C."/>
        </authorList>
    </citation>
    <scope>NUCLEOTIDE SEQUENCE [LARGE SCALE GENOMIC DNA]</scope>
    <source>
        <strain evidence="1 2">SV_7m_r</strain>
    </source>
</reference>
<organism evidence="1 2">
    <name type="scientific">Stieleria bergensis</name>
    <dbReference type="NCBI Taxonomy" id="2528025"/>
    <lineage>
        <taxon>Bacteria</taxon>
        <taxon>Pseudomonadati</taxon>
        <taxon>Planctomycetota</taxon>
        <taxon>Planctomycetia</taxon>
        <taxon>Pirellulales</taxon>
        <taxon>Pirellulaceae</taxon>
        <taxon>Stieleria</taxon>
    </lineage>
</organism>
<dbReference type="Proteomes" id="UP000315003">
    <property type="component" value="Chromosome"/>
</dbReference>
<sequence length="105" mass="11464">MSSQHRFAPAVSPSETIAFSSATIQGSENVANRLKYAVQTATEMGFEVRMVVLEDQSPGWCVIGARKLLFLDLKATTREQLEQLDAIIASYCNRVPGTTDDQLAA</sequence>
<dbReference type="RefSeq" id="WP_145276642.1">
    <property type="nucleotide sequence ID" value="NZ_CP036272.1"/>
</dbReference>
<evidence type="ECO:0000313" key="1">
    <source>
        <dbReference type="EMBL" id="QDT62107.1"/>
    </source>
</evidence>
<name>A0A517T152_9BACT</name>
<dbReference type="EMBL" id="CP036272">
    <property type="protein sequence ID" value="QDT62107.1"/>
    <property type="molecule type" value="Genomic_DNA"/>
</dbReference>
<evidence type="ECO:0000313" key="2">
    <source>
        <dbReference type="Proteomes" id="UP000315003"/>
    </source>
</evidence>
<dbReference type="AlphaFoldDB" id="A0A517T152"/>